<sequence>MENYLLKRIGFTSEDNYVILYSLLKENFTNCNENIRSSVLLSIIQEKPKNRCKKVQEVKLLISKEQADYLLKINEEKELIREINSIILK</sequence>
<name>A0A0J1L1M5_NIACI</name>
<proteinExistence type="predicted"/>
<evidence type="ECO:0000313" key="2">
    <source>
        <dbReference type="EMBL" id="MBR8669424.1"/>
    </source>
</evidence>
<protein>
    <submittedName>
        <fullName evidence="1">Uncharacterized protein</fullName>
    </submittedName>
</protein>
<dbReference type="PATRIC" id="fig|1397.4.peg.2896"/>
<keyword evidence="3" id="KW-1185">Reference proteome</keyword>
<reference evidence="1 3" key="1">
    <citation type="submission" date="2015-05" db="EMBL/GenBank/DDBJ databases">
        <title>Whole genome sequence and identification of bacterial endophytes from Costus igneus.</title>
        <authorList>
            <person name="Lee Y.P."/>
            <person name="Gan H.M."/>
            <person name="Eng W."/>
            <person name="Wheatley M.S."/>
            <person name="Caraballo A."/>
            <person name="Polter S."/>
            <person name="Savka M.A."/>
            <person name="Hudson A.O."/>
        </authorList>
    </citation>
    <scope>NUCLEOTIDE SEQUENCE [LARGE SCALE GENOMIC DNA]</scope>
    <source>
        <strain evidence="1 3">RIT379</strain>
    </source>
</reference>
<organism evidence="1 3">
    <name type="scientific">Niallia circulans</name>
    <name type="common">Bacillus circulans</name>
    <dbReference type="NCBI Taxonomy" id="1397"/>
    <lineage>
        <taxon>Bacteria</taxon>
        <taxon>Bacillati</taxon>
        <taxon>Bacillota</taxon>
        <taxon>Bacilli</taxon>
        <taxon>Bacillales</taxon>
        <taxon>Bacillaceae</taxon>
        <taxon>Niallia</taxon>
    </lineage>
</organism>
<evidence type="ECO:0000313" key="3">
    <source>
        <dbReference type="Proteomes" id="UP000036045"/>
    </source>
</evidence>
<gene>
    <name evidence="1" type="ORF">ABW02_20665</name>
    <name evidence="2" type="ORF">KD144_07695</name>
</gene>
<dbReference type="EMBL" id="LDPH01000028">
    <property type="protein sequence ID" value="KLV22895.1"/>
    <property type="molecule type" value="Genomic_DNA"/>
</dbReference>
<dbReference type="RefSeq" id="WP_016205235.1">
    <property type="nucleotide sequence ID" value="NZ_CP053316.1"/>
</dbReference>
<accession>A0A0J1L1M5</accession>
<dbReference type="Proteomes" id="UP000036045">
    <property type="component" value="Unassembled WGS sequence"/>
</dbReference>
<reference evidence="2" key="2">
    <citation type="submission" date="2021-04" db="EMBL/GenBank/DDBJ databases">
        <title>Genomic analysis of electroactive and textile dye degrading Bacillus circulans strain: DC10 isolated from constructed wetland-microbial fuel cells treating textile dye wastewaters.</title>
        <authorList>
            <person name="Patel D.U."/>
            <person name="Desai C.R."/>
        </authorList>
    </citation>
    <scope>NUCLEOTIDE SEQUENCE</scope>
    <source>
        <strain evidence="2">DC10</strain>
    </source>
</reference>
<dbReference type="AlphaFoldDB" id="A0A0J1L1M5"/>
<dbReference type="EMBL" id="JAGTPX010000006">
    <property type="protein sequence ID" value="MBR8669424.1"/>
    <property type="molecule type" value="Genomic_DNA"/>
</dbReference>
<evidence type="ECO:0000313" key="1">
    <source>
        <dbReference type="EMBL" id="KLV22895.1"/>
    </source>
</evidence>
<dbReference type="OrthoDB" id="9871807at2"/>
<comment type="caution">
    <text evidence="1">The sequence shown here is derived from an EMBL/GenBank/DDBJ whole genome shotgun (WGS) entry which is preliminary data.</text>
</comment>